<proteinExistence type="predicted"/>
<protein>
    <submittedName>
        <fullName evidence="1">Uncharacterized protein</fullName>
    </submittedName>
</protein>
<dbReference type="Proteomes" id="UP001732700">
    <property type="component" value="Chromosome 4D"/>
</dbReference>
<keyword evidence="2" id="KW-1185">Reference proteome</keyword>
<organism evidence="1 2">
    <name type="scientific">Avena sativa</name>
    <name type="common">Oat</name>
    <dbReference type="NCBI Taxonomy" id="4498"/>
    <lineage>
        <taxon>Eukaryota</taxon>
        <taxon>Viridiplantae</taxon>
        <taxon>Streptophyta</taxon>
        <taxon>Embryophyta</taxon>
        <taxon>Tracheophyta</taxon>
        <taxon>Spermatophyta</taxon>
        <taxon>Magnoliopsida</taxon>
        <taxon>Liliopsida</taxon>
        <taxon>Poales</taxon>
        <taxon>Poaceae</taxon>
        <taxon>BOP clade</taxon>
        <taxon>Pooideae</taxon>
        <taxon>Poodae</taxon>
        <taxon>Poeae</taxon>
        <taxon>Poeae Chloroplast Group 1 (Aveneae type)</taxon>
        <taxon>Aveninae</taxon>
        <taxon>Avena</taxon>
    </lineage>
</organism>
<accession>A0ACD5X9L8</accession>
<sequence>MISSFINHNLALLQKIVLNITISCMQMWIEPTVMPSRLNHLNKLFIANVPMSWDTFWIFILFAAAPFLQSLHVHFDNNSEKERAAGSLDIMQVEQPKQHCHLRELVVIGFDGATWHTDFVKRVMKASRWLGRVHLLDGHAVEDEERGFVDLEVVPRRREWHECERLEVLEELTDGTGFPRHNIVLE</sequence>
<dbReference type="EnsemblPlants" id="AVESA.00010b.r2.4DG0755130.1">
    <property type="protein sequence ID" value="AVESA.00010b.r2.4DG0755130.1.CDS"/>
    <property type="gene ID" value="AVESA.00010b.r2.4DG0755130"/>
</dbReference>
<evidence type="ECO:0000313" key="2">
    <source>
        <dbReference type="Proteomes" id="UP001732700"/>
    </source>
</evidence>
<reference evidence="1" key="1">
    <citation type="submission" date="2021-05" db="EMBL/GenBank/DDBJ databases">
        <authorList>
            <person name="Scholz U."/>
            <person name="Mascher M."/>
            <person name="Fiebig A."/>
        </authorList>
    </citation>
    <scope>NUCLEOTIDE SEQUENCE [LARGE SCALE GENOMIC DNA]</scope>
</reference>
<reference evidence="1" key="2">
    <citation type="submission" date="2025-09" db="UniProtKB">
        <authorList>
            <consortium name="EnsemblPlants"/>
        </authorList>
    </citation>
    <scope>IDENTIFICATION</scope>
</reference>
<evidence type="ECO:0000313" key="1">
    <source>
        <dbReference type="EnsemblPlants" id="AVESA.00010b.r2.4DG0755130.1.CDS"/>
    </source>
</evidence>
<name>A0ACD5X9L8_AVESA</name>